<dbReference type="GO" id="GO:0004222">
    <property type="term" value="F:metalloendopeptidase activity"/>
    <property type="evidence" value="ECO:0007669"/>
    <property type="project" value="InterPro"/>
</dbReference>
<evidence type="ECO:0000256" key="5">
    <source>
        <dbReference type="ARBA" id="ARBA00022801"/>
    </source>
</evidence>
<evidence type="ECO:0000256" key="6">
    <source>
        <dbReference type="ARBA" id="ARBA00022833"/>
    </source>
</evidence>
<protein>
    <recommendedName>
        <fullName evidence="9">Peptidase M41 FtsH extracellular domain-containing protein</fullName>
    </recommendedName>
</protein>
<evidence type="ECO:0000256" key="2">
    <source>
        <dbReference type="ARBA" id="ARBA00022670"/>
    </source>
</evidence>
<dbReference type="InterPro" id="IPR050928">
    <property type="entry name" value="ATP-dep_Zn_Metalloprotease"/>
</dbReference>
<comment type="cofactor">
    <cofactor evidence="1">
        <name>Zn(2+)</name>
        <dbReference type="ChEBI" id="CHEBI:29105"/>
    </cofactor>
</comment>
<proteinExistence type="predicted"/>
<keyword evidence="5" id="KW-0378">Hydrolase</keyword>
<evidence type="ECO:0000256" key="8">
    <source>
        <dbReference type="ARBA" id="ARBA00023049"/>
    </source>
</evidence>
<dbReference type="EMBL" id="PGOL01002963">
    <property type="protein sequence ID" value="PKI43933.1"/>
    <property type="molecule type" value="Genomic_DNA"/>
</dbReference>
<evidence type="ECO:0000256" key="4">
    <source>
        <dbReference type="ARBA" id="ARBA00022741"/>
    </source>
</evidence>
<comment type="caution">
    <text evidence="10">The sequence shown here is derived from an EMBL/GenBank/DDBJ whole genome shotgun (WGS) entry which is preliminary data.</text>
</comment>
<evidence type="ECO:0000256" key="7">
    <source>
        <dbReference type="ARBA" id="ARBA00022840"/>
    </source>
</evidence>
<name>A0A2I0IJK3_PUNGR</name>
<keyword evidence="4" id="KW-0547">Nucleotide-binding</keyword>
<dbReference type="GO" id="GO:0008270">
    <property type="term" value="F:zinc ion binding"/>
    <property type="evidence" value="ECO:0007669"/>
    <property type="project" value="InterPro"/>
</dbReference>
<dbReference type="Gene3D" id="3.40.1690.20">
    <property type="match status" value="1"/>
</dbReference>
<keyword evidence="2" id="KW-0645">Protease</keyword>
<dbReference type="PANTHER" id="PTHR43655">
    <property type="entry name" value="ATP-DEPENDENT PROTEASE"/>
    <property type="match status" value="1"/>
</dbReference>
<keyword evidence="6" id="KW-0862">Zinc</keyword>
<gene>
    <name evidence="10" type="ORF">CRG98_035767</name>
</gene>
<dbReference type="GO" id="GO:0034982">
    <property type="term" value="P:mitochondrial protein processing"/>
    <property type="evidence" value="ECO:0007669"/>
    <property type="project" value="TreeGrafter"/>
</dbReference>
<dbReference type="Pfam" id="PF06480">
    <property type="entry name" value="FtsH_ext"/>
    <property type="match status" value="1"/>
</dbReference>
<dbReference type="STRING" id="22663.A0A2I0IJK3"/>
<dbReference type="Proteomes" id="UP000233551">
    <property type="component" value="Unassembled WGS sequence"/>
</dbReference>
<dbReference type="Gene3D" id="3.40.50.300">
    <property type="entry name" value="P-loop containing nucleotide triphosphate hydrolases"/>
    <property type="match status" value="1"/>
</dbReference>
<feature type="domain" description="Peptidase M41 FtsH extracellular" evidence="9">
    <location>
        <begin position="36"/>
        <end position="142"/>
    </location>
</feature>
<evidence type="ECO:0000256" key="1">
    <source>
        <dbReference type="ARBA" id="ARBA00001947"/>
    </source>
</evidence>
<dbReference type="SUPFAM" id="SSF52540">
    <property type="entry name" value="P-loop containing nucleoside triphosphate hydrolases"/>
    <property type="match status" value="1"/>
</dbReference>
<dbReference type="GO" id="GO:0009535">
    <property type="term" value="C:chloroplast thylakoid membrane"/>
    <property type="evidence" value="ECO:0007669"/>
    <property type="project" value="TreeGrafter"/>
</dbReference>
<dbReference type="GO" id="GO:0004176">
    <property type="term" value="F:ATP-dependent peptidase activity"/>
    <property type="evidence" value="ECO:0007669"/>
    <property type="project" value="InterPro"/>
</dbReference>
<sequence>MGSDTCFYELCQGTNDEDSSKDDRVNSWETVIKEILLIGIALALFLGPPSLDISFQEFKNKLLEPGLVDHIVVSDRSIAKVYVRSSPQNQKTEDIVQGPINGSHTRGHGGQYKCYFNIGSVESFEERLLEAQEALGIDPHDNVPVTYNSKMVRIGNAHVIKVDKNAKNMVYFKDVACCDEAKQEIMEFVHFLKNTKKYEDLEAKVPKGALLVGLPGTGKTLLA</sequence>
<evidence type="ECO:0000313" key="10">
    <source>
        <dbReference type="EMBL" id="PKI43933.1"/>
    </source>
</evidence>
<dbReference type="AlphaFoldDB" id="A0A2I0IJK3"/>
<accession>A0A2I0IJK3</accession>
<dbReference type="PANTHER" id="PTHR43655:SF2">
    <property type="entry name" value="AFG3 LIKE MATRIX AAA PEPTIDASE SUBUNIT 2, ISOFORM A"/>
    <property type="match status" value="1"/>
</dbReference>
<organism evidence="10 11">
    <name type="scientific">Punica granatum</name>
    <name type="common">Pomegranate</name>
    <dbReference type="NCBI Taxonomy" id="22663"/>
    <lineage>
        <taxon>Eukaryota</taxon>
        <taxon>Viridiplantae</taxon>
        <taxon>Streptophyta</taxon>
        <taxon>Embryophyta</taxon>
        <taxon>Tracheophyta</taxon>
        <taxon>Spermatophyta</taxon>
        <taxon>Magnoliopsida</taxon>
        <taxon>eudicotyledons</taxon>
        <taxon>Gunneridae</taxon>
        <taxon>Pentapetalae</taxon>
        <taxon>rosids</taxon>
        <taxon>malvids</taxon>
        <taxon>Myrtales</taxon>
        <taxon>Lythraceae</taxon>
        <taxon>Punica</taxon>
    </lineage>
</organism>
<keyword evidence="11" id="KW-1185">Reference proteome</keyword>
<evidence type="ECO:0000259" key="9">
    <source>
        <dbReference type="Pfam" id="PF06480"/>
    </source>
</evidence>
<reference evidence="10 11" key="1">
    <citation type="submission" date="2017-11" db="EMBL/GenBank/DDBJ databases">
        <title>De-novo sequencing of pomegranate (Punica granatum L.) genome.</title>
        <authorList>
            <person name="Akparov Z."/>
            <person name="Amiraslanov A."/>
            <person name="Hajiyeva S."/>
            <person name="Abbasov M."/>
            <person name="Kaur K."/>
            <person name="Hamwieh A."/>
            <person name="Solovyev V."/>
            <person name="Salamov A."/>
            <person name="Braich B."/>
            <person name="Kosarev P."/>
            <person name="Mahmoud A."/>
            <person name="Hajiyev E."/>
            <person name="Babayeva S."/>
            <person name="Izzatullayeva V."/>
            <person name="Mammadov A."/>
            <person name="Mammadov A."/>
            <person name="Sharifova S."/>
            <person name="Ojaghi J."/>
            <person name="Eynullazada K."/>
            <person name="Bayramov B."/>
            <person name="Abdulazimova A."/>
            <person name="Shahmuradov I."/>
        </authorList>
    </citation>
    <scope>NUCLEOTIDE SEQUENCE [LARGE SCALE GENOMIC DNA]</scope>
    <source>
        <strain evidence="11">cv. AG2017</strain>
        <tissue evidence="10">Leaf</tissue>
    </source>
</reference>
<evidence type="ECO:0000313" key="11">
    <source>
        <dbReference type="Proteomes" id="UP000233551"/>
    </source>
</evidence>
<keyword evidence="7" id="KW-0067">ATP-binding</keyword>
<dbReference type="GO" id="GO:0005745">
    <property type="term" value="C:m-AAA complex"/>
    <property type="evidence" value="ECO:0007669"/>
    <property type="project" value="TreeGrafter"/>
</dbReference>
<dbReference type="InterPro" id="IPR011546">
    <property type="entry name" value="Pept_M41_FtsH_extracell"/>
</dbReference>
<evidence type="ECO:0000256" key="3">
    <source>
        <dbReference type="ARBA" id="ARBA00022723"/>
    </source>
</evidence>
<dbReference type="GO" id="GO:0005524">
    <property type="term" value="F:ATP binding"/>
    <property type="evidence" value="ECO:0007669"/>
    <property type="project" value="UniProtKB-KW"/>
</dbReference>
<keyword evidence="8" id="KW-0482">Metalloprotease</keyword>
<dbReference type="InterPro" id="IPR027417">
    <property type="entry name" value="P-loop_NTPase"/>
</dbReference>
<keyword evidence="3" id="KW-0479">Metal-binding</keyword>